<dbReference type="SUPFAM" id="SSF52788">
    <property type="entry name" value="Phosphotyrosine protein phosphatases I"/>
    <property type="match status" value="1"/>
</dbReference>
<dbReference type="InterPro" id="IPR011991">
    <property type="entry name" value="ArsR-like_HTH"/>
</dbReference>
<evidence type="ECO:0000256" key="1">
    <source>
        <dbReference type="ARBA" id="ARBA00022849"/>
    </source>
</evidence>
<dbReference type="InterPro" id="IPR023485">
    <property type="entry name" value="Ptyr_pPase"/>
</dbReference>
<proteinExistence type="predicted"/>
<evidence type="ECO:0000259" key="2">
    <source>
        <dbReference type="PROSITE" id="PS50987"/>
    </source>
</evidence>
<feature type="domain" description="HTH arsR-type" evidence="2">
    <location>
        <begin position="2"/>
        <end position="96"/>
    </location>
</feature>
<dbReference type="SMART" id="SM00418">
    <property type="entry name" value="HTH_ARSR"/>
    <property type="match status" value="1"/>
</dbReference>
<dbReference type="AlphaFoldDB" id="A0A6L9S3F4"/>
<dbReference type="InterPro" id="IPR036196">
    <property type="entry name" value="Ptyr_pPase_sf"/>
</dbReference>
<protein>
    <submittedName>
        <fullName evidence="3">ArsR family transcriptional regulator</fullName>
    </submittedName>
</protein>
<comment type="caution">
    <text evidence="3">The sequence shown here is derived from an EMBL/GenBank/DDBJ whole genome shotgun (WGS) entry which is preliminary data.</text>
</comment>
<keyword evidence="1" id="KW-0059">Arsenical resistance</keyword>
<dbReference type="GO" id="GO:0046685">
    <property type="term" value="P:response to arsenic-containing substance"/>
    <property type="evidence" value="ECO:0007669"/>
    <property type="project" value="UniProtKB-KW"/>
</dbReference>
<reference evidence="3 4" key="1">
    <citation type="submission" date="2020-02" db="EMBL/GenBank/DDBJ databases">
        <authorList>
            <person name="Li X.-J."/>
            <person name="Han X.-M."/>
        </authorList>
    </citation>
    <scope>NUCLEOTIDE SEQUENCE [LARGE SCALE GENOMIC DNA]</scope>
    <source>
        <strain evidence="3 4">CCTCC AB 2017055</strain>
    </source>
</reference>
<dbReference type="PROSITE" id="PS50987">
    <property type="entry name" value="HTH_ARSR_2"/>
    <property type="match status" value="1"/>
</dbReference>
<dbReference type="Pfam" id="PF01451">
    <property type="entry name" value="LMWPc"/>
    <property type="match status" value="1"/>
</dbReference>
<gene>
    <name evidence="3" type="ORF">G1H10_04190</name>
</gene>
<dbReference type="RefSeq" id="WP_163733045.1">
    <property type="nucleotide sequence ID" value="NZ_JAAGOA010000002.1"/>
</dbReference>
<dbReference type="PANTHER" id="PTHR43428:SF1">
    <property type="entry name" value="ARSENATE REDUCTASE"/>
    <property type="match status" value="1"/>
</dbReference>
<dbReference type="Proteomes" id="UP000475214">
    <property type="component" value="Unassembled WGS sequence"/>
</dbReference>
<accession>A0A6L9S3F4</accession>
<dbReference type="Gene3D" id="1.10.10.10">
    <property type="entry name" value="Winged helix-like DNA-binding domain superfamily/Winged helix DNA-binding domain"/>
    <property type="match status" value="1"/>
</dbReference>
<dbReference type="Pfam" id="PF01022">
    <property type="entry name" value="HTH_5"/>
    <property type="match status" value="1"/>
</dbReference>
<name>A0A6L9S3F4_9ACTN</name>
<evidence type="ECO:0000313" key="4">
    <source>
        <dbReference type="Proteomes" id="UP000475214"/>
    </source>
</evidence>
<dbReference type="InterPro" id="IPR001845">
    <property type="entry name" value="HTH_ArsR_DNA-bd_dom"/>
</dbReference>
<dbReference type="GO" id="GO:0003700">
    <property type="term" value="F:DNA-binding transcription factor activity"/>
    <property type="evidence" value="ECO:0007669"/>
    <property type="project" value="InterPro"/>
</dbReference>
<dbReference type="EMBL" id="JAAGOA010000002">
    <property type="protein sequence ID" value="NED99360.1"/>
    <property type="molecule type" value="Genomic_DNA"/>
</dbReference>
<dbReference type="SUPFAM" id="SSF46785">
    <property type="entry name" value="Winged helix' DNA-binding domain"/>
    <property type="match status" value="1"/>
</dbReference>
<dbReference type="InterPro" id="IPR036388">
    <property type="entry name" value="WH-like_DNA-bd_sf"/>
</dbReference>
<dbReference type="Gene3D" id="3.40.50.2300">
    <property type="match status" value="1"/>
</dbReference>
<sequence>MNTEANRVGRARVHAALGDPARLEIVDALASGDAAPGEIARQLGMGSNLVAHHLKILEQACVVRRLRSEGDRRRTYVTLVPETLHGLAIGDERHAPRVVFVCAQNSARSQLAAALWGASSDVPVDSAGTQPASRVHPGAEAAAARHGLRLRTLKPRHLAEVARADDLVVAVCDQAHEELGDGLRLHWSIPDPVRVGTDVAFDDTVDRLRARVAQLAGTVKPAR</sequence>
<keyword evidence="4" id="KW-1185">Reference proteome</keyword>
<dbReference type="SMART" id="SM00226">
    <property type="entry name" value="LMWPc"/>
    <property type="match status" value="1"/>
</dbReference>
<organism evidence="3 4">
    <name type="scientific">Phytoactinopolyspora halotolerans</name>
    <dbReference type="NCBI Taxonomy" id="1981512"/>
    <lineage>
        <taxon>Bacteria</taxon>
        <taxon>Bacillati</taxon>
        <taxon>Actinomycetota</taxon>
        <taxon>Actinomycetes</taxon>
        <taxon>Jiangellales</taxon>
        <taxon>Jiangellaceae</taxon>
        <taxon>Phytoactinopolyspora</taxon>
    </lineage>
</organism>
<dbReference type="PANTHER" id="PTHR43428">
    <property type="entry name" value="ARSENATE REDUCTASE"/>
    <property type="match status" value="1"/>
</dbReference>
<evidence type="ECO:0000313" key="3">
    <source>
        <dbReference type="EMBL" id="NED99360.1"/>
    </source>
</evidence>
<dbReference type="InterPro" id="IPR036390">
    <property type="entry name" value="WH_DNA-bd_sf"/>
</dbReference>
<dbReference type="CDD" id="cd00090">
    <property type="entry name" value="HTH_ARSR"/>
    <property type="match status" value="1"/>
</dbReference>